<reference evidence="3" key="1">
    <citation type="submission" date="2021-01" db="EMBL/GenBank/DDBJ databases">
        <title>Metabolic potential, ecology and presence of endohyphal bacteria is reflected in genomic diversity of Mucoromycotina.</title>
        <authorList>
            <person name="Muszewska A."/>
            <person name="Okrasinska A."/>
            <person name="Steczkiewicz K."/>
            <person name="Drgas O."/>
            <person name="Orlowska M."/>
            <person name="Perlinska-Lenart U."/>
            <person name="Aleksandrzak-Piekarczyk T."/>
            <person name="Szatraj K."/>
            <person name="Zielenkiewicz U."/>
            <person name="Pilsyk S."/>
            <person name="Malc E."/>
            <person name="Mieczkowski P."/>
            <person name="Kruszewska J.S."/>
            <person name="Biernat P."/>
            <person name="Pawlowska J."/>
        </authorList>
    </citation>
    <scope>NUCLEOTIDE SEQUENCE</scope>
    <source>
        <strain evidence="3">WA0000018081</strain>
    </source>
</reference>
<feature type="transmembrane region" description="Helical" evidence="2">
    <location>
        <begin position="7"/>
        <end position="25"/>
    </location>
</feature>
<sequence>MIRIQRLIYYICILLFFVFISFTILPNLKVSPPSSPLDAEEQITLVKSKTSNPNEEKYLSWFPHRWNLFSDFPEQQEAFRNGLRLALETKRTIIAPMLRINKIYPWMPFEDLAKRYEAQDKVKLSKACEAKIKNWQTELEPCESIHDWFEIPWSSIMDLESIKREYGIRIIERTSGYGWGVHESALGGNIDPSDVAIVDVMTYKENGTNWERVDTEKPTVKQNSFSNWIQSNFLAKEQNKLTEPLKYVLTEDKLMEMDVKIIQFGALSSAARYATTPSEIQLDLRKAMMKTRFNVPDQLTQLTKQSNDIVSALGGKFQYSTLILNLSKLVALDARAGTIQNLAVDGGNTSPVKPSTVMSMEDLSDNSKKELMEAVVLEIFGDIPINQAISAAMPIKPSKLANLLGTGKSLTNPQERRQLLEACVEYHKNIETKYPVYYLMNDMDIAAETRPDIFGPLIKMFPCVFSTADMKKWNIQTENWADGQEELNDPNVNYEKLLQPLLDILIAGKVSLNTRITKQGLAQTNRAMSTHSNPRQRGMNKLLVGGIIASVASYAYYQRYRKDIAFYHGDSDPYSKNSQHTKSKSNDALQELNHAGDYIKKSAEDVADTARDTFSTVKKEGKETVRNLKDESKEFLANHHLKEGDRHPEQVLSTDSNQTAFNAAHKLKQAKENNQNPMVDEKISSNKTKSPNENKLEDHAQRDVRDTTPLVSKDTKKVKPVWDDKSSAETEINAAFEDTKHSVLDTTASLGREIKSTVYAMFGDNASKGVQRSSAKNGRESWETRLGAENIIAKRTDQDIIDATRNPSVPGRKGTSYDFYGATEAEGNPMVYEKLSTNKTKPLWETSLEEHAQEVVRDTSTLVDKDTQKVRQGVWDAKNLANEKTSGSISYKEKPSFWSSWFGKSETEAHHLEQDAKDKWGDLKNKAEVTKNDVKQTASQSWQDAKHKAEAEAGRVKKDVDSTVNNLSDKSKQEASRLESGWDSLKREVSDDAEYVLHKAEDTASSISGKFKNETNRLETEAERAAREARNEGSRLTRRASNEAAHKAEEVKDEGARLTRRASNEVANKAEEVKDESARLARRASDSIYSKAEDAKEKAEDVKEKAEDTARSWYQAGTEQVKSGMNSVKNVADQDIHWAEEKVHGGVEGIKETLTEAKEEVSRLFGEPRNQGYKDHVVRGEKYAEEEAGQLRATRYNVDLKPAEVVVEEAHSHDM</sequence>
<evidence type="ECO:0000256" key="2">
    <source>
        <dbReference type="SAM" id="Phobius"/>
    </source>
</evidence>
<evidence type="ECO:0000256" key="1">
    <source>
        <dbReference type="SAM" id="MobiDB-lite"/>
    </source>
</evidence>
<dbReference type="AlphaFoldDB" id="A0A8H7SRX3"/>
<keyword evidence="2" id="KW-0472">Membrane</keyword>
<organism evidence="3 4">
    <name type="scientific">Thamnidium elegans</name>
    <dbReference type="NCBI Taxonomy" id="101142"/>
    <lineage>
        <taxon>Eukaryota</taxon>
        <taxon>Fungi</taxon>
        <taxon>Fungi incertae sedis</taxon>
        <taxon>Mucoromycota</taxon>
        <taxon>Mucoromycotina</taxon>
        <taxon>Mucoromycetes</taxon>
        <taxon>Mucorales</taxon>
        <taxon>Mucorineae</taxon>
        <taxon>Mucoraceae</taxon>
        <taxon>Thamnidium</taxon>
    </lineage>
</organism>
<comment type="caution">
    <text evidence="3">The sequence shown here is derived from an EMBL/GenBank/DDBJ whole genome shotgun (WGS) entry which is preliminary data.</text>
</comment>
<accession>A0A8H7SRX3</accession>
<feature type="compositionally biased region" description="Basic and acidic residues" evidence="1">
    <location>
        <begin position="679"/>
        <end position="705"/>
    </location>
</feature>
<dbReference type="Proteomes" id="UP000613177">
    <property type="component" value="Unassembled WGS sequence"/>
</dbReference>
<feature type="compositionally biased region" description="Basic and acidic residues" evidence="1">
    <location>
        <begin position="1068"/>
        <end position="1084"/>
    </location>
</feature>
<keyword evidence="4" id="KW-1185">Reference proteome</keyword>
<feature type="compositionally biased region" description="Basic and acidic residues" evidence="1">
    <location>
        <begin position="1011"/>
        <end position="1057"/>
    </location>
</feature>
<feature type="region of interest" description="Disordered" evidence="1">
    <location>
        <begin position="931"/>
        <end position="983"/>
    </location>
</feature>
<dbReference type="PANTHER" id="PTHR47372">
    <property type="entry name" value="DAUER UP-REGULATED-RELATED"/>
    <property type="match status" value="1"/>
</dbReference>
<protein>
    <submittedName>
        <fullName evidence="3">Uncharacterized protein</fullName>
    </submittedName>
</protein>
<feature type="region of interest" description="Disordered" evidence="1">
    <location>
        <begin position="668"/>
        <end position="705"/>
    </location>
</feature>
<name>A0A8H7SRX3_9FUNG</name>
<proteinExistence type="predicted"/>
<keyword evidence="2" id="KW-1133">Transmembrane helix</keyword>
<evidence type="ECO:0000313" key="4">
    <source>
        <dbReference type="Proteomes" id="UP000613177"/>
    </source>
</evidence>
<dbReference type="PANTHER" id="PTHR47372:SF11">
    <property type="entry name" value="RE19971P"/>
    <property type="match status" value="1"/>
</dbReference>
<dbReference type="EMBL" id="JAEPRE010000060">
    <property type="protein sequence ID" value="KAG2234152.1"/>
    <property type="molecule type" value="Genomic_DNA"/>
</dbReference>
<feature type="region of interest" description="Disordered" evidence="1">
    <location>
        <begin position="1002"/>
        <end position="1084"/>
    </location>
</feature>
<gene>
    <name evidence="3" type="ORF">INT48_002315</name>
</gene>
<evidence type="ECO:0000313" key="3">
    <source>
        <dbReference type="EMBL" id="KAG2234152.1"/>
    </source>
</evidence>
<feature type="compositionally biased region" description="Basic and acidic residues" evidence="1">
    <location>
        <begin position="944"/>
        <end position="961"/>
    </location>
</feature>
<keyword evidence="2" id="KW-0812">Transmembrane</keyword>